<gene>
    <name evidence="1" type="ORF">TVAG_060680</name>
</gene>
<dbReference type="InParanoid" id="A2GW08"/>
<dbReference type="Proteomes" id="UP000001542">
    <property type="component" value="Unassembled WGS sequence"/>
</dbReference>
<reference evidence="1" key="2">
    <citation type="journal article" date="2007" name="Science">
        <title>Draft genome sequence of the sexually transmitted pathogen Trichomonas vaginalis.</title>
        <authorList>
            <person name="Carlton J.M."/>
            <person name="Hirt R.P."/>
            <person name="Silva J.C."/>
            <person name="Delcher A.L."/>
            <person name="Schatz M."/>
            <person name="Zhao Q."/>
            <person name="Wortman J.R."/>
            <person name="Bidwell S.L."/>
            <person name="Alsmark U.C.M."/>
            <person name="Besteiro S."/>
            <person name="Sicheritz-Ponten T."/>
            <person name="Noel C.J."/>
            <person name="Dacks J.B."/>
            <person name="Foster P.G."/>
            <person name="Simillion C."/>
            <person name="Van de Peer Y."/>
            <person name="Miranda-Saavedra D."/>
            <person name="Barton G.J."/>
            <person name="Westrop G.D."/>
            <person name="Mueller S."/>
            <person name="Dessi D."/>
            <person name="Fiori P.L."/>
            <person name="Ren Q."/>
            <person name="Paulsen I."/>
            <person name="Zhang H."/>
            <person name="Bastida-Corcuera F.D."/>
            <person name="Simoes-Barbosa A."/>
            <person name="Brown M.T."/>
            <person name="Hayes R.D."/>
            <person name="Mukherjee M."/>
            <person name="Okumura C.Y."/>
            <person name="Schneider R."/>
            <person name="Smith A.J."/>
            <person name="Vanacova S."/>
            <person name="Villalvazo M."/>
            <person name="Haas B.J."/>
            <person name="Pertea M."/>
            <person name="Feldblyum T.V."/>
            <person name="Utterback T.R."/>
            <person name="Shu C.L."/>
            <person name="Osoegawa K."/>
            <person name="de Jong P.J."/>
            <person name="Hrdy I."/>
            <person name="Horvathova L."/>
            <person name="Zubacova Z."/>
            <person name="Dolezal P."/>
            <person name="Malik S.B."/>
            <person name="Logsdon J.M. Jr."/>
            <person name="Henze K."/>
            <person name="Gupta A."/>
            <person name="Wang C.C."/>
            <person name="Dunne R.L."/>
            <person name="Upcroft J.A."/>
            <person name="Upcroft P."/>
            <person name="White O."/>
            <person name="Salzberg S.L."/>
            <person name="Tang P."/>
            <person name="Chiu C.-H."/>
            <person name="Lee Y.-S."/>
            <person name="Embley T.M."/>
            <person name="Coombs G.H."/>
            <person name="Mottram J.C."/>
            <person name="Tachezy J."/>
            <person name="Fraser-Liggett C.M."/>
            <person name="Johnson P.J."/>
        </authorList>
    </citation>
    <scope>NUCLEOTIDE SEQUENCE [LARGE SCALE GENOMIC DNA]</scope>
    <source>
        <strain evidence="1">G3</strain>
    </source>
</reference>
<reference evidence="1" key="1">
    <citation type="submission" date="2006-10" db="EMBL/GenBank/DDBJ databases">
        <authorList>
            <person name="Amadeo P."/>
            <person name="Zhao Q."/>
            <person name="Wortman J."/>
            <person name="Fraser-Liggett C."/>
            <person name="Carlton J."/>
        </authorList>
    </citation>
    <scope>NUCLEOTIDE SEQUENCE</scope>
    <source>
        <strain evidence="1">G3</strain>
    </source>
</reference>
<accession>A2GW08</accession>
<evidence type="ECO:0000313" key="2">
    <source>
        <dbReference type="Proteomes" id="UP000001542"/>
    </source>
</evidence>
<dbReference type="EMBL" id="DS121217">
    <property type="protein sequence ID" value="EAX78661.1"/>
    <property type="molecule type" value="Genomic_DNA"/>
</dbReference>
<dbReference type="VEuPathDB" id="TrichDB:TVAG_060680"/>
<dbReference type="AlphaFoldDB" id="A2GW08"/>
<evidence type="ECO:0000313" key="1">
    <source>
        <dbReference type="EMBL" id="EAX78661.1"/>
    </source>
</evidence>
<feature type="non-terminal residue" evidence="1">
    <location>
        <position position="55"/>
    </location>
</feature>
<protein>
    <submittedName>
        <fullName evidence="1">Uncharacterized protein</fullName>
    </submittedName>
</protein>
<proteinExistence type="predicted"/>
<organism evidence="1 2">
    <name type="scientific">Trichomonas vaginalis (strain ATCC PRA-98 / G3)</name>
    <dbReference type="NCBI Taxonomy" id="412133"/>
    <lineage>
        <taxon>Eukaryota</taxon>
        <taxon>Metamonada</taxon>
        <taxon>Parabasalia</taxon>
        <taxon>Trichomonadida</taxon>
        <taxon>Trichomonadidae</taxon>
        <taxon>Trichomonas</taxon>
    </lineage>
</organism>
<dbReference type="VEuPathDB" id="TrichDB:TVAGG3_0802750"/>
<keyword evidence="2" id="KW-1185">Reference proteome</keyword>
<feature type="non-terminal residue" evidence="1">
    <location>
        <position position="1"/>
    </location>
</feature>
<name>A2GW08_TRIV3</name>
<sequence length="55" mass="6464">VQKRLLLLHSMRAHTLTHSELTRMTSKKKVESLERSKCCLSSSVETLHRSMRRKN</sequence>